<dbReference type="GO" id="GO:0005876">
    <property type="term" value="C:spindle microtubule"/>
    <property type="evidence" value="ECO:0007669"/>
    <property type="project" value="TreeGrafter"/>
</dbReference>
<evidence type="ECO:0000256" key="5">
    <source>
        <dbReference type="SAM" id="Coils"/>
    </source>
</evidence>
<protein>
    <submittedName>
        <fullName evidence="7">Uncharacterized protein</fullName>
    </submittedName>
</protein>
<dbReference type="PANTHER" id="PTHR47970">
    <property type="entry name" value="KINESIN-LIKE PROTEIN KIF11"/>
    <property type="match status" value="1"/>
</dbReference>
<feature type="region of interest" description="Disordered" evidence="6">
    <location>
        <begin position="892"/>
        <end position="921"/>
    </location>
</feature>
<comment type="subcellular location">
    <subcellularLocation>
        <location evidence="1">Cytoplasm</location>
        <location evidence="1">Cytoskeleton</location>
    </subcellularLocation>
</comment>
<feature type="coiled-coil region" evidence="5">
    <location>
        <begin position="487"/>
        <end position="514"/>
    </location>
</feature>
<keyword evidence="4" id="KW-0206">Cytoskeleton</keyword>
<dbReference type="GO" id="GO:0051231">
    <property type="term" value="P:spindle elongation"/>
    <property type="evidence" value="ECO:0007669"/>
    <property type="project" value="TreeGrafter"/>
</dbReference>
<keyword evidence="5" id="KW-0175">Coiled coil</keyword>
<dbReference type="AlphaFoldDB" id="A0A5B9D9K3"/>
<feature type="coiled-coil region" evidence="5">
    <location>
        <begin position="850"/>
        <end position="884"/>
    </location>
</feature>
<keyword evidence="2" id="KW-0963">Cytoplasm</keyword>
<evidence type="ECO:0000256" key="2">
    <source>
        <dbReference type="ARBA" id="ARBA00022490"/>
    </source>
</evidence>
<dbReference type="EMBL" id="CP042905">
    <property type="protein sequence ID" value="QEE15635.1"/>
    <property type="molecule type" value="Genomic_DNA"/>
</dbReference>
<evidence type="ECO:0000256" key="3">
    <source>
        <dbReference type="ARBA" id="ARBA00023175"/>
    </source>
</evidence>
<reference evidence="7 8" key="2">
    <citation type="journal article" date="2024" name="Int. J. Syst. Evol. Microbiol.">
        <title>Promethearchaeum syntrophicum gen. nov., sp. nov., an anaerobic, obligately syntrophic archaeon, the first isolate of the lineage 'Asgard' archaea, and proposal of the new archaeal phylum Promethearchaeota phyl. nov. and kingdom Promethearchaeati regn. nov.</title>
        <authorList>
            <person name="Imachi H."/>
            <person name="Nobu M.K."/>
            <person name="Kato S."/>
            <person name="Takaki Y."/>
            <person name="Miyazaki M."/>
            <person name="Miyata M."/>
            <person name="Ogawara M."/>
            <person name="Saito Y."/>
            <person name="Sakai S."/>
            <person name="Tahara Y.O."/>
            <person name="Takano Y."/>
            <person name="Tasumi E."/>
            <person name="Uematsu K."/>
            <person name="Yoshimura T."/>
            <person name="Itoh T."/>
            <person name="Ohkuma M."/>
            <person name="Takai K."/>
        </authorList>
    </citation>
    <scope>NUCLEOTIDE SEQUENCE [LARGE SCALE GENOMIC DNA]</scope>
    <source>
        <strain evidence="7 8">MK-D1</strain>
    </source>
</reference>
<dbReference type="KEGG" id="psyt:DSAG12_01461"/>
<gene>
    <name evidence="7" type="ORF">DSAG12_01461</name>
</gene>
<accession>A0A5B9D9K3</accession>
<dbReference type="RefSeq" id="WP_147662537.1">
    <property type="nucleotide sequence ID" value="NZ_CP042905.2"/>
</dbReference>
<sequence>MEKNRDQQLLLNARQKLEEELSDLEKQLKEQNRKELKLKKFLKEKSKEIQEITKNIKKMARVESQSKGKIDKNIDLLKSLIDSIDIHVTELQEKMIKNSEIAIEENISDFQSYVNDLQDIMSPLGESKSIKNQEQLSQTVIGIAMTLEMLSENIEDSIESMSELIQKANADALQKSSKDFDDFLLSVQKIFNTFNNILQQLKLVNSIKKYLDLEEIYSESNQILDNLEEIQKKKMNIQIHQENRKEELNYLEKFGMSKNLDELNSRKDFLKQRFDEIQSKYNNSDVEYAKLSEKYEFTVQEKETIRDWFEALTDEVISQQNIATDTYNEMFATLDSIDSTINFIKADIRNASEREIIIIINEFTTYANTFGKMVGIIKKIEKTTNLSNMQKGIKVINGKSKIYIEKISKIVKKLSKQVKNSNIKAIDESFGEFDSFIENFKDKFHIIQDAVSAITLTSSGSLIGELSNLSDDQIKGRQNLLKSELELLALNTRLDFIKKQIQGVENEIKLYSDKGKTDLKRRKVLKIRKSILEGDELLSQRINWKVSNAGIVPFEDFTISDHIPKNIIESDATIKFKTIETSNLEKIIEWNIKKLNKQDSTEIQYSINGFSIARKKTTIPLNNISTPKSFRFRNIAKPVSLKIIERDGEGAIILTNLSEKNRIWNISIQFEKTSDIINIPNSLIKGLKPQDTFTKKYFYKKAGALKPINFICETKHEIGLNLQRSKEKINEYQCEVFFENISDFLIHLNSIELYRPNKTMKSVIKTKPNEKLRPKMDYRHNFTLNSRFDPPRLLIKTNFTLQLVYEYDRESRVILDNLIETPELELEGKTAQSIKVATYKPKKIIVYPEIQKIDSEIESIRDQMKDLELKLKNFREQILMKQESKRKFLKKVEKEKLNKKTTRKRSSVKKSTKKQKKKPKK</sequence>
<feature type="coiled-coil region" evidence="5">
    <location>
        <begin position="7"/>
        <end position="62"/>
    </location>
</feature>
<dbReference type="GO" id="GO:0072686">
    <property type="term" value="C:mitotic spindle"/>
    <property type="evidence" value="ECO:0007669"/>
    <property type="project" value="TreeGrafter"/>
</dbReference>
<feature type="compositionally biased region" description="Basic residues" evidence="6">
    <location>
        <begin position="899"/>
        <end position="921"/>
    </location>
</feature>
<dbReference type="GO" id="GO:0008574">
    <property type="term" value="F:plus-end-directed microtubule motor activity"/>
    <property type="evidence" value="ECO:0007669"/>
    <property type="project" value="TreeGrafter"/>
</dbReference>
<proteinExistence type="predicted"/>
<reference evidence="7 8" key="1">
    <citation type="journal article" date="2020" name="Nature">
        <title>Isolation of an archaeon at the prokaryote-eukaryote interface.</title>
        <authorList>
            <person name="Imachi H."/>
            <person name="Nobu M.K."/>
            <person name="Nakahara N."/>
            <person name="Morono Y."/>
            <person name="Ogawara M."/>
            <person name="Takaki Y."/>
            <person name="Takano Y."/>
            <person name="Uematsu K."/>
            <person name="Ikuta T."/>
            <person name="Ito M."/>
            <person name="Matsui Y."/>
            <person name="Miyazaki M."/>
            <person name="Murata K."/>
            <person name="Saito Y."/>
            <person name="Sakai S."/>
            <person name="Song C."/>
            <person name="Tasumi E."/>
            <person name="Yamanaka Y."/>
            <person name="Yamaguchi T."/>
            <person name="Kamagata Y."/>
            <person name="Tamaki H."/>
            <person name="Takai K."/>
        </authorList>
    </citation>
    <scope>NUCLEOTIDE SEQUENCE [LARGE SCALE GENOMIC DNA]</scope>
    <source>
        <strain evidence="7 8">MK-D1</strain>
    </source>
</reference>
<name>A0A5B9D9K3_9ARCH</name>
<dbReference type="GeneID" id="41329455"/>
<dbReference type="Proteomes" id="UP000321408">
    <property type="component" value="Chromosome"/>
</dbReference>
<evidence type="ECO:0000256" key="1">
    <source>
        <dbReference type="ARBA" id="ARBA00004245"/>
    </source>
</evidence>
<dbReference type="PANTHER" id="PTHR47970:SF12">
    <property type="entry name" value="KINESIN FAMILY MEMBER 11"/>
    <property type="match status" value="1"/>
</dbReference>
<organism evidence="7 8">
    <name type="scientific">Promethearchaeum syntrophicum</name>
    <dbReference type="NCBI Taxonomy" id="2594042"/>
    <lineage>
        <taxon>Archaea</taxon>
        <taxon>Promethearchaeati</taxon>
        <taxon>Promethearchaeota</taxon>
        <taxon>Promethearchaeia</taxon>
        <taxon>Promethearchaeales</taxon>
        <taxon>Promethearchaeaceae</taxon>
        <taxon>Promethearchaeum</taxon>
    </lineage>
</organism>
<keyword evidence="8" id="KW-1185">Reference proteome</keyword>
<keyword evidence="3" id="KW-0505">Motor protein</keyword>
<evidence type="ECO:0000256" key="4">
    <source>
        <dbReference type="ARBA" id="ARBA00023212"/>
    </source>
</evidence>
<evidence type="ECO:0000313" key="8">
    <source>
        <dbReference type="Proteomes" id="UP000321408"/>
    </source>
</evidence>
<evidence type="ECO:0000256" key="6">
    <source>
        <dbReference type="SAM" id="MobiDB-lite"/>
    </source>
</evidence>
<evidence type="ECO:0000313" key="7">
    <source>
        <dbReference type="EMBL" id="QEE15635.1"/>
    </source>
</evidence>
<dbReference type="InterPro" id="IPR047149">
    <property type="entry name" value="KIF11-like"/>
</dbReference>